<keyword evidence="4" id="KW-1185">Reference proteome</keyword>
<gene>
    <name evidence="3" type="ORF">FHR84_002530</name>
</gene>
<dbReference type="InterPro" id="IPR000073">
    <property type="entry name" value="AB_hydrolase_1"/>
</dbReference>
<organism evidence="3 4">
    <name type="scientific">Actinopolyspora biskrensis</name>
    <dbReference type="NCBI Taxonomy" id="1470178"/>
    <lineage>
        <taxon>Bacteria</taxon>
        <taxon>Bacillati</taxon>
        <taxon>Actinomycetota</taxon>
        <taxon>Actinomycetes</taxon>
        <taxon>Actinopolysporales</taxon>
        <taxon>Actinopolysporaceae</taxon>
        <taxon>Actinopolyspora</taxon>
    </lineage>
</organism>
<accession>A0A852Z6J7</accession>
<dbReference type="RefSeq" id="WP_179535619.1">
    <property type="nucleotide sequence ID" value="NZ_JACBYW010000004.1"/>
</dbReference>
<dbReference type="PRINTS" id="PR00111">
    <property type="entry name" value="ABHYDROLASE"/>
</dbReference>
<protein>
    <submittedName>
        <fullName evidence="3">Pimeloyl-ACP methyl ester carboxylesterase</fullName>
    </submittedName>
</protein>
<evidence type="ECO:0000313" key="3">
    <source>
        <dbReference type="EMBL" id="NYH79196.1"/>
    </source>
</evidence>
<comment type="caution">
    <text evidence="3">The sequence shown here is derived from an EMBL/GenBank/DDBJ whole genome shotgun (WGS) entry which is preliminary data.</text>
</comment>
<dbReference type="AlphaFoldDB" id="A0A852Z6J7"/>
<sequence length="322" mass="34606">MGESTTAASGSGELTARVSRSTLSVLGSALRFWRYAPTAVPPGEVGQDRPGEGGNGDVSRGTGSRLIMLHGLRGTHHGLGLIVGSLPEREVLVPDLPGFGESEPMTAEKHDVAGYAKAVVELLREVRADGERFDLLGHSFGSVVAAAVAARAPELVRGLVLVNPIATSPVHGASSVLTRITSSYYRLGELLPAGAGRELLSNRWIVLAATRVMLRTRDSRVRRFVYDSHLRHFSRFHSPALVAETYRASISTAVEDHAERVKSPTLLIAGATDEIAPLEGQRRLVHGLVDGRLRVVDGVGHLVHYEAPERAAREIRSFLDES</sequence>
<dbReference type="Proteomes" id="UP000548304">
    <property type="component" value="Unassembled WGS sequence"/>
</dbReference>
<reference evidence="3 4" key="1">
    <citation type="submission" date="2020-07" db="EMBL/GenBank/DDBJ databases">
        <title>Genomic Encyclopedia of Type Strains, Phase III (KMG-III): the genomes of soil and plant-associated and newly described type strains.</title>
        <authorList>
            <person name="Whitman W."/>
        </authorList>
    </citation>
    <scope>NUCLEOTIDE SEQUENCE [LARGE SCALE GENOMIC DNA]</scope>
    <source>
        <strain evidence="3 4">CECT 8576</strain>
    </source>
</reference>
<feature type="domain" description="AB hydrolase-1" evidence="2">
    <location>
        <begin position="66"/>
        <end position="308"/>
    </location>
</feature>
<name>A0A852Z6J7_9ACTN</name>
<dbReference type="GO" id="GO:0003824">
    <property type="term" value="F:catalytic activity"/>
    <property type="evidence" value="ECO:0007669"/>
    <property type="project" value="InterPro"/>
</dbReference>
<dbReference type="PRINTS" id="PR00412">
    <property type="entry name" value="EPOXHYDRLASE"/>
</dbReference>
<evidence type="ECO:0000256" key="1">
    <source>
        <dbReference type="SAM" id="MobiDB-lite"/>
    </source>
</evidence>
<dbReference type="InterPro" id="IPR029058">
    <property type="entry name" value="AB_hydrolase_fold"/>
</dbReference>
<dbReference type="PANTHER" id="PTHR43798:SF33">
    <property type="entry name" value="HYDROLASE, PUTATIVE (AFU_ORTHOLOGUE AFUA_2G14860)-RELATED"/>
    <property type="match status" value="1"/>
</dbReference>
<dbReference type="EMBL" id="JACBYW010000004">
    <property type="protein sequence ID" value="NYH79196.1"/>
    <property type="molecule type" value="Genomic_DNA"/>
</dbReference>
<proteinExistence type="predicted"/>
<dbReference type="SUPFAM" id="SSF53474">
    <property type="entry name" value="alpha/beta-Hydrolases"/>
    <property type="match status" value="1"/>
</dbReference>
<evidence type="ECO:0000313" key="4">
    <source>
        <dbReference type="Proteomes" id="UP000548304"/>
    </source>
</evidence>
<dbReference type="InterPro" id="IPR050266">
    <property type="entry name" value="AB_hydrolase_sf"/>
</dbReference>
<dbReference type="Gene3D" id="3.40.50.1820">
    <property type="entry name" value="alpha/beta hydrolase"/>
    <property type="match status" value="1"/>
</dbReference>
<dbReference type="GO" id="GO:0016020">
    <property type="term" value="C:membrane"/>
    <property type="evidence" value="ECO:0007669"/>
    <property type="project" value="TreeGrafter"/>
</dbReference>
<feature type="region of interest" description="Disordered" evidence="1">
    <location>
        <begin position="40"/>
        <end position="60"/>
    </location>
</feature>
<dbReference type="Pfam" id="PF00561">
    <property type="entry name" value="Abhydrolase_1"/>
    <property type="match status" value="1"/>
</dbReference>
<dbReference type="InterPro" id="IPR000639">
    <property type="entry name" value="Epox_hydrolase-like"/>
</dbReference>
<dbReference type="PANTHER" id="PTHR43798">
    <property type="entry name" value="MONOACYLGLYCEROL LIPASE"/>
    <property type="match status" value="1"/>
</dbReference>
<evidence type="ECO:0000259" key="2">
    <source>
        <dbReference type="Pfam" id="PF00561"/>
    </source>
</evidence>